<evidence type="ECO:0000256" key="1">
    <source>
        <dbReference type="SAM" id="MobiDB-lite"/>
    </source>
</evidence>
<proteinExistence type="predicted"/>
<feature type="region of interest" description="Disordered" evidence="1">
    <location>
        <begin position="76"/>
        <end position="99"/>
    </location>
</feature>
<reference evidence="2 3" key="1">
    <citation type="submission" date="2017-11" db="EMBL/GenBank/DDBJ databases">
        <title>De-novo sequencing of pomegranate (Punica granatum L.) genome.</title>
        <authorList>
            <person name="Akparov Z."/>
            <person name="Amiraslanov A."/>
            <person name="Hajiyeva S."/>
            <person name="Abbasov M."/>
            <person name="Kaur K."/>
            <person name="Hamwieh A."/>
            <person name="Solovyev V."/>
            <person name="Salamov A."/>
            <person name="Braich B."/>
            <person name="Kosarev P."/>
            <person name="Mahmoud A."/>
            <person name="Hajiyev E."/>
            <person name="Babayeva S."/>
            <person name="Izzatullayeva V."/>
            <person name="Mammadov A."/>
            <person name="Mammadov A."/>
            <person name="Sharifova S."/>
            <person name="Ojaghi J."/>
            <person name="Eynullazada K."/>
            <person name="Bayramov B."/>
            <person name="Abdulazimova A."/>
            <person name="Shahmuradov I."/>
        </authorList>
    </citation>
    <scope>NUCLEOTIDE SEQUENCE [LARGE SCALE GENOMIC DNA]</scope>
    <source>
        <strain evidence="3">cv. AG2017</strain>
        <tissue evidence="2">Leaf</tissue>
    </source>
</reference>
<keyword evidence="3" id="KW-1185">Reference proteome</keyword>
<evidence type="ECO:0000313" key="2">
    <source>
        <dbReference type="EMBL" id="PKI75134.1"/>
    </source>
</evidence>
<dbReference type="AlphaFoldDB" id="A0A2I0L371"/>
<comment type="caution">
    <text evidence="2">The sequence shown here is derived from an EMBL/GenBank/DDBJ whole genome shotgun (WGS) entry which is preliminary data.</text>
</comment>
<organism evidence="2 3">
    <name type="scientific">Punica granatum</name>
    <name type="common">Pomegranate</name>
    <dbReference type="NCBI Taxonomy" id="22663"/>
    <lineage>
        <taxon>Eukaryota</taxon>
        <taxon>Viridiplantae</taxon>
        <taxon>Streptophyta</taxon>
        <taxon>Embryophyta</taxon>
        <taxon>Tracheophyta</taxon>
        <taxon>Spermatophyta</taxon>
        <taxon>Magnoliopsida</taxon>
        <taxon>eudicotyledons</taxon>
        <taxon>Gunneridae</taxon>
        <taxon>Pentapetalae</taxon>
        <taxon>rosids</taxon>
        <taxon>malvids</taxon>
        <taxon>Myrtales</taxon>
        <taxon>Lythraceae</taxon>
        <taxon>Punica</taxon>
    </lineage>
</organism>
<sequence length="163" mass="17409">MVLGSGPPGAALRIRNLMGVVISPRTESGLGSGGGDLRCCGSRPPWAAVRIRKIKNATGSAAEMKSKDKFTIPPLPSLFIGTDPPSPSTRQDPPRPCPLLRPPLPPTKATLVPNMDFSCPDLLATSCLEHRNLLSGNKNFEICGPFTSCDWNEPFSSTHLGLY</sequence>
<dbReference type="EMBL" id="PGOL01000185">
    <property type="protein sequence ID" value="PKI75134.1"/>
    <property type="molecule type" value="Genomic_DNA"/>
</dbReference>
<accession>A0A2I0L371</accession>
<dbReference type="Proteomes" id="UP000233551">
    <property type="component" value="Unassembled WGS sequence"/>
</dbReference>
<name>A0A2I0L371_PUNGR</name>
<dbReference type="STRING" id="22663.A0A2I0L371"/>
<gene>
    <name evidence="2" type="ORF">CRG98_004469</name>
</gene>
<evidence type="ECO:0000313" key="3">
    <source>
        <dbReference type="Proteomes" id="UP000233551"/>
    </source>
</evidence>
<protein>
    <submittedName>
        <fullName evidence="2">Uncharacterized protein</fullName>
    </submittedName>
</protein>